<keyword evidence="1" id="KW-0732">Signal</keyword>
<proteinExistence type="predicted"/>
<dbReference type="EMBL" id="QFXE01000001">
    <property type="protein sequence ID" value="RDH88547.1"/>
    <property type="molecule type" value="Genomic_DNA"/>
</dbReference>
<dbReference type="SUPFAM" id="SSF49777">
    <property type="entry name" value="PEBP-like"/>
    <property type="match status" value="1"/>
</dbReference>
<dbReference type="NCBIfam" id="TIGR00481">
    <property type="entry name" value="YbhB/YbcL family Raf kinase inhibitor-like protein"/>
    <property type="match status" value="1"/>
</dbReference>
<accession>A0A370DTI2</accession>
<evidence type="ECO:0000313" key="2">
    <source>
        <dbReference type="EMBL" id="RDH88547.1"/>
    </source>
</evidence>
<organism evidence="2 3">
    <name type="scientific">endosymbiont of Escarpia spicata</name>
    <dbReference type="NCBI Taxonomy" id="2200908"/>
    <lineage>
        <taxon>Bacteria</taxon>
        <taxon>Pseudomonadati</taxon>
        <taxon>Pseudomonadota</taxon>
        <taxon>Gammaproteobacteria</taxon>
        <taxon>sulfur-oxidizing symbionts</taxon>
    </lineage>
</organism>
<dbReference type="Proteomes" id="UP000254771">
    <property type="component" value="Unassembled WGS sequence"/>
</dbReference>
<dbReference type="AlphaFoldDB" id="A0A370DTI2"/>
<dbReference type="PANTHER" id="PTHR30289">
    <property type="entry name" value="UNCHARACTERIZED PROTEIN YBCL-RELATED"/>
    <property type="match status" value="1"/>
</dbReference>
<dbReference type="Pfam" id="PF01161">
    <property type="entry name" value="PBP"/>
    <property type="match status" value="1"/>
</dbReference>
<feature type="signal peptide" evidence="1">
    <location>
        <begin position="1"/>
        <end position="20"/>
    </location>
</feature>
<reference evidence="2 3" key="1">
    <citation type="journal article" date="2018" name="ISME J.">
        <title>Endosymbiont genomes yield clues of tubeworm success.</title>
        <authorList>
            <person name="Li Y."/>
            <person name="Liles M.R."/>
            <person name="Halanych K.M."/>
        </authorList>
    </citation>
    <scope>NUCLEOTIDE SEQUENCE [LARGE SCALE GENOMIC DNA]</scope>
    <source>
        <strain evidence="2">A1462</strain>
    </source>
</reference>
<dbReference type="PANTHER" id="PTHR30289:SF1">
    <property type="entry name" value="PEBP (PHOSPHATIDYLETHANOLAMINE-BINDING PROTEIN) FAMILY PROTEIN"/>
    <property type="match status" value="1"/>
</dbReference>
<dbReference type="InterPro" id="IPR005247">
    <property type="entry name" value="YbhB_YbcL/LppC-like"/>
</dbReference>
<name>A0A370DTI2_9GAMM</name>
<dbReference type="InterPro" id="IPR036610">
    <property type="entry name" value="PEBP-like_sf"/>
</dbReference>
<evidence type="ECO:0000313" key="3">
    <source>
        <dbReference type="Proteomes" id="UP000254771"/>
    </source>
</evidence>
<protein>
    <submittedName>
        <fullName evidence="2">Phosphatidylethanolamine-binding protein</fullName>
    </submittedName>
</protein>
<dbReference type="CDD" id="cd00865">
    <property type="entry name" value="PEBP_bact_arch"/>
    <property type="match status" value="1"/>
</dbReference>
<feature type="chain" id="PRO_5017060027" evidence="1">
    <location>
        <begin position="21"/>
        <end position="197"/>
    </location>
</feature>
<comment type="caution">
    <text evidence="2">The sequence shown here is derived from an EMBL/GenBank/DDBJ whole genome shotgun (WGS) entry which is preliminary data.</text>
</comment>
<evidence type="ECO:0000256" key="1">
    <source>
        <dbReference type="SAM" id="SignalP"/>
    </source>
</evidence>
<keyword evidence="3" id="KW-1185">Reference proteome</keyword>
<dbReference type="Gene3D" id="3.90.280.10">
    <property type="entry name" value="PEBP-like"/>
    <property type="match status" value="1"/>
</dbReference>
<gene>
    <name evidence="2" type="ORF">DIZ78_01025</name>
</gene>
<sequence length="197" mass="20919">MRTVSTITLTLLLLASTVQADQSFQLTSPDIKTGTLLDKTQVFNGFGCNGGNISPQLNWSGAPKNTKSFAVTVFDPDAPTGSGWWHWVIFNIPADAVGLARNAGSPTSHLAPESSIQSRTDFGSAGFGGACPPKGHGKHRYQFKVFALDAERLDIGPDSSGALAGYYINAHQLGVAEIEAIYERPVSPEPPANFSVK</sequence>
<dbReference type="InterPro" id="IPR008914">
    <property type="entry name" value="PEBP"/>
</dbReference>